<evidence type="ECO:0000313" key="4">
    <source>
        <dbReference type="Proteomes" id="UP001061958"/>
    </source>
</evidence>
<protein>
    <recommendedName>
        <fullName evidence="2">WH1 domain-containing protein</fullName>
    </recommendedName>
</protein>
<sequence length="478" mass="54148">MFDNSLSKSTSICETSITKDSTTEEETSQSNIEHFVCQVLGDNCSILGAVTTKAIYQAVCMEGNVEWEILGKEVVVAVSWEHKNCSSQSKRARFHCIIASTGRILLEEYISNESLYEVVSDTFHAYRIDQSQINSILGIQYVSLIDAQYFAEVLNNVLTLELHRKNLATNFVLEQASDNHSEASVSQHSVENAPEFRKIEKDSRTLDTTSHSRLSCKQRRPLSSTSSLHRRTSKGIGDNYHAEGKQVDIFCNPNPDKSFLVESNSIQQQQYATLDHSFQKEMVFQASRQKSKIVDHNGNSSDKEISLDSSSHCEQRNSFRQLSQVPFDLSRCTVSEKQSLSGTMQNFQRQNYDTPLLPTTNKTHSGNNIISNNSNPGLHFHDMKTKVEHNSCFYNEGDNSIRHSTSTSTSKSSVVMQTPETKLPPPIIYENLLIELNLVAHERIQEFIQGLLREGPFNRSTEKFCKSRQMTRSFYPNQ</sequence>
<evidence type="ECO:0000256" key="1">
    <source>
        <dbReference type="SAM" id="MobiDB-lite"/>
    </source>
</evidence>
<keyword evidence="4" id="KW-1185">Reference proteome</keyword>
<dbReference type="InterPro" id="IPR011993">
    <property type="entry name" value="PH-like_dom_sf"/>
</dbReference>
<dbReference type="PROSITE" id="PS50229">
    <property type="entry name" value="WH1"/>
    <property type="match status" value="1"/>
</dbReference>
<dbReference type="Proteomes" id="UP001061958">
    <property type="component" value="Unassembled WGS sequence"/>
</dbReference>
<reference evidence="3" key="2">
    <citation type="submission" date="2022-01" db="EMBL/GenBank/DDBJ databases">
        <authorList>
            <person name="Hirooka S."/>
            <person name="Miyagishima S.Y."/>
        </authorList>
    </citation>
    <scope>NUCLEOTIDE SEQUENCE</scope>
    <source>
        <strain evidence="3">NBRC 102759</strain>
    </source>
</reference>
<evidence type="ECO:0000259" key="2">
    <source>
        <dbReference type="PROSITE" id="PS50229"/>
    </source>
</evidence>
<reference evidence="3" key="1">
    <citation type="journal article" date="2022" name="Proc. Natl. Acad. Sci. U.S.A.">
        <title>Life cycle and functional genomics of the unicellular red alga Galdieria for elucidating algal and plant evolution and industrial use.</title>
        <authorList>
            <person name="Hirooka S."/>
            <person name="Itabashi T."/>
            <person name="Ichinose T.M."/>
            <person name="Onuma R."/>
            <person name="Fujiwara T."/>
            <person name="Yamashita S."/>
            <person name="Jong L.W."/>
            <person name="Tomita R."/>
            <person name="Iwane A.H."/>
            <person name="Miyagishima S.Y."/>
        </authorList>
    </citation>
    <scope>NUCLEOTIDE SEQUENCE</scope>
    <source>
        <strain evidence="3">NBRC 102759</strain>
    </source>
</reference>
<feature type="domain" description="WH1" evidence="2">
    <location>
        <begin position="40"/>
        <end position="161"/>
    </location>
</feature>
<evidence type="ECO:0000313" key="3">
    <source>
        <dbReference type="EMBL" id="GJQ13770.1"/>
    </source>
</evidence>
<dbReference type="Gene3D" id="2.30.29.30">
    <property type="entry name" value="Pleckstrin-homology domain (PH domain)/Phosphotyrosine-binding domain (PTB)"/>
    <property type="match status" value="1"/>
</dbReference>
<accession>A0A9C7Q0E1</accession>
<gene>
    <name evidence="3" type="ORF">GpartN1_g5561.t1</name>
</gene>
<name>A0A9C7Q0E1_9RHOD</name>
<comment type="caution">
    <text evidence="3">The sequence shown here is derived from an EMBL/GenBank/DDBJ whole genome shotgun (WGS) entry which is preliminary data.</text>
</comment>
<dbReference type="EMBL" id="BQMJ01000047">
    <property type="protein sequence ID" value="GJQ13770.1"/>
    <property type="molecule type" value="Genomic_DNA"/>
</dbReference>
<dbReference type="AlphaFoldDB" id="A0A9C7Q0E1"/>
<dbReference type="InterPro" id="IPR000697">
    <property type="entry name" value="WH1/EVH1_dom"/>
</dbReference>
<proteinExistence type="predicted"/>
<feature type="region of interest" description="Disordered" evidence="1">
    <location>
        <begin position="200"/>
        <end position="239"/>
    </location>
</feature>
<dbReference type="OrthoDB" id="10467085at2759"/>
<organism evidence="3 4">
    <name type="scientific">Galdieria partita</name>
    <dbReference type="NCBI Taxonomy" id="83374"/>
    <lineage>
        <taxon>Eukaryota</taxon>
        <taxon>Rhodophyta</taxon>
        <taxon>Bangiophyceae</taxon>
        <taxon>Galdieriales</taxon>
        <taxon>Galdieriaceae</taxon>
        <taxon>Galdieria</taxon>
    </lineage>
</organism>